<dbReference type="Proteomes" id="UP000029995">
    <property type="component" value="Unassembled WGS sequence"/>
</dbReference>
<name>A0A0A0D8G3_9PROT</name>
<protein>
    <submittedName>
        <fullName evidence="1">Uncharacterized protein</fullName>
    </submittedName>
</protein>
<dbReference type="RefSeq" id="WP_034833555.1">
    <property type="nucleotide sequence ID" value="NZ_JANX01000055.1"/>
</dbReference>
<organism evidence="1 2">
    <name type="scientific">Inquilinus limosus MP06</name>
    <dbReference type="NCBI Taxonomy" id="1398085"/>
    <lineage>
        <taxon>Bacteria</taxon>
        <taxon>Pseudomonadati</taxon>
        <taxon>Pseudomonadota</taxon>
        <taxon>Alphaproteobacteria</taxon>
        <taxon>Rhodospirillales</taxon>
        <taxon>Rhodospirillaceae</taxon>
        <taxon>Inquilinus</taxon>
    </lineage>
</organism>
<proteinExistence type="predicted"/>
<dbReference type="AlphaFoldDB" id="A0A0A0D8G3"/>
<gene>
    <name evidence="1" type="ORF">P409_07060</name>
</gene>
<comment type="caution">
    <text evidence="1">The sequence shown here is derived from an EMBL/GenBank/DDBJ whole genome shotgun (WGS) entry which is preliminary data.</text>
</comment>
<sequence>MTDNPIIIYDWPPILVANAEMFRIDARTRSGGETISGREQVVGSGLGRWVARLTVPLHTPAKIRAMRSLMARLEGRANGVRVGPCDCRNGNRLTPAIHDIPYRDKARHGDGAGFVQGGASPSMAEAASAGAIFLKIVNGSTALPVLEGSFIGIAGYLYVVVGVTPLPEETTRLEIRPKLRVEAPDGAPVEWCRARVPMRLTADDSGEFELQLARMGTATLDLVEMW</sequence>
<dbReference type="EMBL" id="JANX01000055">
    <property type="protein sequence ID" value="KGM34996.1"/>
    <property type="molecule type" value="Genomic_DNA"/>
</dbReference>
<evidence type="ECO:0000313" key="2">
    <source>
        <dbReference type="Proteomes" id="UP000029995"/>
    </source>
</evidence>
<evidence type="ECO:0000313" key="1">
    <source>
        <dbReference type="EMBL" id="KGM34996.1"/>
    </source>
</evidence>
<accession>A0A0A0D8G3</accession>
<reference evidence="1 2" key="1">
    <citation type="submission" date="2014-01" db="EMBL/GenBank/DDBJ databases">
        <title>Genome sequence determination for a cystic fibrosis isolate, Inquilinus limosus.</title>
        <authorList>
            <person name="Pino M."/>
            <person name="Di Conza J."/>
            <person name="Gutkind G."/>
        </authorList>
    </citation>
    <scope>NUCLEOTIDE SEQUENCE [LARGE SCALE GENOMIC DNA]</scope>
    <source>
        <strain evidence="1 2">MP06</strain>
    </source>
</reference>
<dbReference type="OrthoDB" id="7858099at2"/>